<keyword evidence="1" id="KW-1133">Transmembrane helix</keyword>
<dbReference type="InterPro" id="IPR029058">
    <property type="entry name" value="AB_hydrolase_fold"/>
</dbReference>
<protein>
    <submittedName>
        <fullName evidence="4">Uncharacterized protein</fullName>
    </submittedName>
</protein>
<dbReference type="InterPro" id="IPR000073">
    <property type="entry name" value="AB_hydrolase_1"/>
</dbReference>
<dbReference type="GO" id="GO:0047372">
    <property type="term" value="F:monoacylglycerol lipase activity"/>
    <property type="evidence" value="ECO:0007669"/>
    <property type="project" value="TreeGrafter"/>
</dbReference>
<reference evidence="4" key="1">
    <citation type="submission" date="2021-02" db="EMBL/GenBank/DDBJ databases">
        <authorList>
            <person name="Nowell W R."/>
        </authorList>
    </citation>
    <scope>NUCLEOTIDE SEQUENCE</scope>
</reference>
<dbReference type="Proteomes" id="UP000663881">
    <property type="component" value="Unassembled WGS sequence"/>
</dbReference>
<dbReference type="GO" id="GO:0004622">
    <property type="term" value="F:phosphatidylcholine lysophospholipase activity"/>
    <property type="evidence" value="ECO:0007669"/>
    <property type="project" value="TreeGrafter"/>
</dbReference>
<dbReference type="InterPro" id="IPR022742">
    <property type="entry name" value="Hydrolase_4"/>
</dbReference>
<dbReference type="GO" id="GO:0005789">
    <property type="term" value="C:endoplasmic reticulum membrane"/>
    <property type="evidence" value="ECO:0007669"/>
    <property type="project" value="TreeGrafter"/>
</dbReference>
<feature type="transmembrane region" description="Helical" evidence="1">
    <location>
        <begin position="20"/>
        <end position="42"/>
    </location>
</feature>
<dbReference type="GO" id="GO:0052651">
    <property type="term" value="P:monoacylglycerol catabolic process"/>
    <property type="evidence" value="ECO:0007669"/>
    <property type="project" value="TreeGrafter"/>
</dbReference>
<dbReference type="EMBL" id="CAJOAY010000136">
    <property type="protein sequence ID" value="CAF3554608.1"/>
    <property type="molecule type" value="Genomic_DNA"/>
</dbReference>
<feature type="domain" description="AB hydrolase-1" evidence="2">
    <location>
        <begin position="486"/>
        <end position="623"/>
    </location>
</feature>
<name>A0A818KDV3_9BILA</name>
<dbReference type="GO" id="GO:0006660">
    <property type="term" value="P:phosphatidylserine catabolic process"/>
    <property type="evidence" value="ECO:0007669"/>
    <property type="project" value="TreeGrafter"/>
</dbReference>
<dbReference type="PANTHER" id="PTHR12277:SF194">
    <property type="entry name" value="FI04476P"/>
    <property type="match status" value="1"/>
</dbReference>
<gene>
    <name evidence="4" type="ORF">OKA104_LOCUS4269</name>
</gene>
<keyword evidence="1" id="KW-0472">Membrane</keyword>
<dbReference type="PANTHER" id="PTHR12277">
    <property type="entry name" value="ALPHA/BETA HYDROLASE DOMAIN-CONTAINING PROTEIN"/>
    <property type="match status" value="1"/>
</dbReference>
<sequence length="720" mass="82788">MSVEKICTKKTKFSFLKKILIRWFFGVILVVTSLIILAPVLLRSYGDLILTKMFFQTWSARYYPWIDLSKPDLFRLNAANVYEQTEPNVTVGMWYILPSTVKIDQNLPTLADHLKQYVNSNDLPIIMYLHGQDGTRATHYRSNHYRVMSSFGNHIIALDYRGYGDSIGVPSVHGVVHDVLHVFNVIRKVCPENPIVIWGHSMGTGVSLWTMNNIFQNHTKVKKPAGLVLEAPFYNTIEGLVSYPLTRVLKINPYFMQAALDALTTAKLDFPNNELISFLPLPIVIIHSEDDAIIPYHHAHLIENYVKTHRDKNLPPIRLITVPRAARCGHNHIYSYSKFQEIVSDLSFLKRLPVSINVFFLDINNKRMSESNSSRRWPKPISILTKISFITGGIYILISLTLPILLIVYPTIVKHIVFMNFLKTGTNFTQPEAFGVDRVFNFYLDVEPTVRLGIWHYRSPLVQDQSYTNDEEYFQKHIESTSSKIPIIIYFHGNAFDRSLFNRRGMCKKLREELKYDVFTFDYRGFGDSTGEPTEEGLIRDARYVYDWLHNISNGQRKIYIWGQSLGSSVACQLAARLSDDESKSLAGIVMEAAFINIHQALQTHYLSLLFRWQPWFSSLTEKALRINKLGFQTRGHLSSVNCPCVLLHADDDYTVPYFHGKQLLQAGLAARDDHKQKKKLLHFTIDMISYHGAGYGHSLIYRAPNLIPTLKRVIFDEDL</sequence>
<dbReference type="Pfam" id="PF00561">
    <property type="entry name" value="Abhydrolase_1"/>
    <property type="match status" value="1"/>
</dbReference>
<evidence type="ECO:0000313" key="4">
    <source>
        <dbReference type="EMBL" id="CAF3554608.1"/>
    </source>
</evidence>
<feature type="domain" description="Serine aminopeptidase S33" evidence="3">
    <location>
        <begin position="146"/>
        <end position="241"/>
    </location>
</feature>
<evidence type="ECO:0000313" key="5">
    <source>
        <dbReference type="Proteomes" id="UP000663881"/>
    </source>
</evidence>
<dbReference type="SUPFAM" id="SSF53474">
    <property type="entry name" value="alpha/beta-Hydrolases"/>
    <property type="match status" value="2"/>
</dbReference>
<keyword evidence="1" id="KW-0812">Transmembrane</keyword>
<proteinExistence type="predicted"/>
<dbReference type="Gene3D" id="3.40.50.1820">
    <property type="entry name" value="alpha/beta hydrolase"/>
    <property type="match status" value="2"/>
</dbReference>
<evidence type="ECO:0000259" key="3">
    <source>
        <dbReference type="Pfam" id="PF12146"/>
    </source>
</evidence>
<feature type="transmembrane region" description="Helical" evidence="1">
    <location>
        <begin position="383"/>
        <end position="409"/>
    </location>
</feature>
<organism evidence="4 5">
    <name type="scientific">Adineta steineri</name>
    <dbReference type="NCBI Taxonomy" id="433720"/>
    <lineage>
        <taxon>Eukaryota</taxon>
        <taxon>Metazoa</taxon>
        <taxon>Spiralia</taxon>
        <taxon>Gnathifera</taxon>
        <taxon>Rotifera</taxon>
        <taxon>Eurotatoria</taxon>
        <taxon>Bdelloidea</taxon>
        <taxon>Adinetida</taxon>
        <taxon>Adinetidae</taxon>
        <taxon>Adineta</taxon>
    </lineage>
</organism>
<evidence type="ECO:0000256" key="1">
    <source>
        <dbReference type="SAM" id="Phobius"/>
    </source>
</evidence>
<dbReference type="Pfam" id="PF12146">
    <property type="entry name" value="Hydrolase_4"/>
    <property type="match status" value="1"/>
</dbReference>
<evidence type="ECO:0000259" key="2">
    <source>
        <dbReference type="Pfam" id="PF00561"/>
    </source>
</evidence>
<comment type="caution">
    <text evidence="4">The sequence shown here is derived from an EMBL/GenBank/DDBJ whole genome shotgun (WGS) entry which is preliminary data.</text>
</comment>
<dbReference type="AlphaFoldDB" id="A0A818KDV3"/>
<accession>A0A818KDV3</accession>